<name>A0A4S1XC43_9SPHN</name>
<protein>
    <submittedName>
        <fullName evidence="2">DUF1800 family protein</fullName>
    </submittedName>
</protein>
<gene>
    <name evidence="2" type="ORF">E5A73_07525</name>
</gene>
<dbReference type="AlphaFoldDB" id="A0A4S1XC43"/>
<accession>A0A4S1XC43</accession>
<reference evidence="2 3" key="1">
    <citation type="submission" date="2019-04" db="EMBL/GenBank/DDBJ databases">
        <title>Sphingomonas psychrotolerans sp. nov., isolated from soil in the Tianshan Mountains, Xinjiang, China.</title>
        <authorList>
            <person name="Luo Y."/>
            <person name="Sheng H."/>
        </authorList>
    </citation>
    <scope>NUCLEOTIDE SEQUENCE [LARGE SCALE GENOMIC DNA]</scope>
    <source>
        <strain evidence="2 3">ZFGT-11</strain>
    </source>
</reference>
<evidence type="ECO:0000313" key="3">
    <source>
        <dbReference type="Proteomes" id="UP000306147"/>
    </source>
</evidence>
<evidence type="ECO:0000313" key="2">
    <source>
        <dbReference type="EMBL" id="TGX53974.1"/>
    </source>
</evidence>
<dbReference type="OrthoDB" id="9772295at2"/>
<dbReference type="EMBL" id="SRXT01000003">
    <property type="protein sequence ID" value="TGX53974.1"/>
    <property type="molecule type" value="Genomic_DNA"/>
</dbReference>
<comment type="caution">
    <text evidence="2">The sequence shown here is derived from an EMBL/GenBank/DDBJ whole genome shotgun (WGS) entry which is preliminary data.</text>
</comment>
<sequence length="578" mass="60951">MHRNAGCARARPGDRPVFRPRVSAAFGVAILTVLSGCDSGGSSGTGAPAGGGVVSVTPAPTPTPSFTEGDAARLAKQASFGPTPALVSRIKEVGVNAWLDEQFAATGSTYTDLAVEVRRDFCTSGDTVCSRQHFSRTPVAMRFYADAVMAPDQLRQRVAFALGQMIVASEQEVNSAAGIAALNQIFVDNAFGNFRDILARATMLGFMGDYLDMADSNKSAPSENYAREFLQLFSMGPDQLNMDGTPKLDASGARQPNYTPEDIRGVARALTGWTYARVGGAAITDGNARDYSQPMIANAARYDATAKSFLGTSVGAGATQEASVAAVVDAAFNNPSTAPFVSKFLITHLVTPNPAPAYVGRVAAVFANNGSGVRGDLKAVVRAILTDGEARAAPGAASGKVKEPVLLMAGLARVIGFTTDGYAFVNRDTGMGQPVMRAPSVFNFYPIDYPLPGSLTLKSPASKLLNTSNVLRWHNFVYDWTVGGDATRAEFSVASGMPNSSLTQPLWSGWEAFGTDLDSMVARIDLLMFANTLTTAQKDALKAAATAVTNADPLIQARKRAQMMLYVAASSPLFLVDR</sequence>
<feature type="region of interest" description="Disordered" evidence="1">
    <location>
        <begin position="48"/>
        <end position="68"/>
    </location>
</feature>
<dbReference type="Pfam" id="PF08811">
    <property type="entry name" value="DUF1800"/>
    <property type="match status" value="1"/>
</dbReference>
<keyword evidence="3" id="KW-1185">Reference proteome</keyword>
<evidence type="ECO:0000256" key="1">
    <source>
        <dbReference type="SAM" id="MobiDB-lite"/>
    </source>
</evidence>
<proteinExistence type="predicted"/>
<organism evidence="2 3">
    <name type="scientific">Sphingomonas gei</name>
    <dbReference type="NCBI Taxonomy" id="1395960"/>
    <lineage>
        <taxon>Bacteria</taxon>
        <taxon>Pseudomonadati</taxon>
        <taxon>Pseudomonadota</taxon>
        <taxon>Alphaproteobacteria</taxon>
        <taxon>Sphingomonadales</taxon>
        <taxon>Sphingomonadaceae</taxon>
        <taxon>Sphingomonas</taxon>
    </lineage>
</organism>
<dbReference type="Proteomes" id="UP000306147">
    <property type="component" value="Unassembled WGS sequence"/>
</dbReference>
<dbReference type="InterPro" id="IPR014917">
    <property type="entry name" value="DUF1800"/>
</dbReference>